<dbReference type="GO" id="GO:0005829">
    <property type="term" value="C:cytosol"/>
    <property type="evidence" value="ECO:0007669"/>
    <property type="project" value="TreeGrafter"/>
</dbReference>
<keyword evidence="3" id="KW-0378">Hydrolase</keyword>
<dbReference type="CDD" id="cd01310">
    <property type="entry name" value="TatD_DNAse"/>
    <property type="match status" value="1"/>
</dbReference>
<evidence type="ECO:0000256" key="2">
    <source>
        <dbReference type="ARBA" id="ARBA00022723"/>
    </source>
</evidence>
<gene>
    <name evidence="5" type="ORF">Lysil_1958</name>
</gene>
<dbReference type="AlphaFoldDB" id="A0A2K1PYB6"/>
<feature type="binding site" evidence="4">
    <location>
        <position position="94"/>
    </location>
    <ligand>
        <name>a divalent metal cation</name>
        <dbReference type="ChEBI" id="CHEBI:60240"/>
        <label>1</label>
    </ligand>
</feature>
<comment type="caution">
    <text evidence="5">The sequence shown here is derived from an EMBL/GenBank/DDBJ whole genome shotgun (WGS) entry which is preliminary data.</text>
</comment>
<dbReference type="PROSITE" id="PS01090">
    <property type="entry name" value="TATD_2"/>
    <property type="match status" value="1"/>
</dbReference>
<feature type="binding site" evidence="4">
    <location>
        <position position="9"/>
    </location>
    <ligand>
        <name>a divalent metal cation</name>
        <dbReference type="ChEBI" id="CHEBI:60240"/>
        <label>1</label>
    </ligand>
</feature>
<dbReference type="PANTHER" id="PTHR46124:SF3">
    <property type="entry name" value="HYDROLASE"/>
    <property type="match status" value="1"/>
</dbReference>
<accession>A0A2K1PYB6</accession>
<sequence length="257" mass="28629">MQLFDSHSHIDVDAFDADRDAVMARARDAGIIGQLVPAIAAAGWPHLREVCVAFPHELYPAYGMHPMFLDEHRPEHLEQLRHWLSDERCVAVGEIGLDYFIETLDRGTQQFYFDAQLRLAREFDLPVIVHARRAVDATIASLKKVGGLRGIIHSFGGSTEQARQLWQMGFLLGIGGPVTYPRAQRLRELVATMPLEQLVLETDSPDQPDAQWRGQRNEPARLTAILATVAELRDESSEVIAAATTANAMGLLKLSRS</sequence>
<evidence type="ECO:0000256" key="4">
    <source>
        <dbReference type="PIRSR" id="PIRSR005902-1"/>
    </source>
</evidence>
<dbReference type="GO" id="GO:0016788">
    <property type="term" value="F:hydrolase activity, acting on ester bonds"/>
    <property type="evidence" value="ECO:0007669"/>
    <property type="project" value="InterPro"/>
</dbReference>
<dbReference type="PROSITE" id="PS01091">
    <property type="entry name" value="TATD_3"/>
    <property type="match status" value="1"/>
</dbReference>
<dbReference type="Proteomes" id="UP000236220">
    <property type="component" value="Unassembled WGS sequence"/>
</dbReference>
<dbReference type="InterPro" id="IPR018228">
    <property type="entry name" value="DNase_TatD-rel_CS"/>
</dbReference>
<dbReference type="InterPro" id="IPR032466">
    <property type="entry name" value="Metal_Hydrolase"/>
</dbReference>
<dbReference type="RefSeq" id="WP_103075446.1">
    <property type="nucleotide sequence ID" value="NZ_NPZB01000002.1"/>
</dbReference>
<evidence type="ECO:0000313" key="6">
    <source>
        <dbReference type="Proteomes" id="UP000236220"/>
    </source>
</evidence>
<dbReference type="Pfam" id="PF01026">
    <property type="entry name" value="TatD_DNase"/>
    <property type="match status" value="1"/>
</dbReference>
<evidence type="ECO:0000313" key="5">
    <source>
        <dbReference type="EMBL" id="PNS07782.1"/>
    </source>
</evidence>
<feature type="binding site" evidence="4">
    <location>
        <position position="203"/>
    </location>
    <ligand>
        <name>a divalent metal cation</name>
        <dbReference type="ChEBI" id="CHEBI:60240"/>
        <label>1</label>
    </ligand>
</feature>
<dbReference type="Gene3D" id="3.20.20.140">
    <property type="entry name" value="Metal-dependent hydrolases"/>
    <property type="match status" value="1"/>
</dbReference>
<evidence type="ECO:0000256" key="1">
    <source>
        <dbReference type="ARBA" id="ARBA00009275"/>
    </source>
</evidence>
<feature type="binding site" evidence="4">
    <location>
        <position position="130"/>
    </location>
    <ligand>
        <name>a divalent metal cation</name>
        <dbReference type="ChEBI" id="CHEBI:60240"/>
        <label>2</label>
    </ligand>
</feature>
<keyword evidence="2 4" id="KW-0479">Metal-binding</keyword>
<dbReference type="PIRSF" id="PIRSF005902">
    <property type="entry name" value="DNase_TatD"/>
    <property type="match status" value="1"/>
</dbReference>
<evidence type="ECO:0000256" key="3">
    <source>
        <dbReference type="ARBA" id="ARBA00022801"/>
    </source>
</evidence>
<dbReference type="PANTHER" id="PTHR46124">
    <property type="entry name" value="D-AMINOACYL-TRNA DEACYLASE"/>
    <property type="match status" value="1"/>
</dbReference>
<dbReference type="GO" id="GO:0046872">
    <property type="term" value="F:metal ion binding"/>
    <property type="evidence" value="ECO:0007669"/>
    <property type="project" value="UniProtKB-KW"/>
</dbReference>
<dbReference type="EMBL" id="NPZB01000002">
    <property type="protein sequence ID" value="PNS07782.1"/>
    <property type="molecule type" value="Genomic_DNA"/>
</dbReference>
<dbReference type="SUPFAM" id="SSF51556">
    <property type="entry name" value="Metallo-dependent hydrolases"/>
    <property type="match status" value="1"/>
</dbReference>
<dbReference type="InterPro" id="IPR001130">
    <property type="entry name" value="TatD-like"/>
</dbReference>
<dbReference type="OrthoDB" id="9810005at2"/>
<protein>
    <submittedName>
        <fullName evidence="5">Mg-dependent DNase</fullName>
    </submittedName>
</protein>
<feature type="binding site" evidence="4">
    <location>
        <position position="153"/>
    </location>
    <ligand>
        <name>a divalent metal cation</name>
        <dbReference type="ChEBI" id="CHEBI:60240"/>
        <label>2</label>
    </ligand>
</feature>
<feature type="binding site" evidence="4">
    <location>
        <position position="7"/>
    </location>
    <ligand>
        <name>a divalent metal cation</name>
        <dbReference type="ChEBI" id="CHEBI:60240"/>
        <label>1</label>
    </ligand>
</feature>
<organism evidence="5 6">
    <name type="scientific">Solilutibacter silvestris</name>
    <dbReference type="NCBI Taxonomy" id="1645665"/>
    <lineage>
        <taxon>Bacteria</taxon>
        <taxon>Pseudomonadati</taxon>
        <taxon>Pseudomonadota</taxon>
        <taxon>Gammaproteobacteria</taxon>
        <taxon>Lysobacterales</taxon>
        <taxon>Lysobacteraceae</taxon>
        <taxon>Solilutibacter</taxon>
    </lineage>
</organism>
<dbReference type="FunFam" id="3.20.20.140:FF:000005">
    <property type="entry name" value="TatD family hydrolase"/>
    <property type="match status" value="1"/>
</dbReference>
<name>A0A2K1PYB6_9GAMM</name>
<reference evidence="5 6" key="1">
    <citation type="submission" date="2017-08" db="EMBL/GenBank/DDBJ databases">
        <title>Lysobacter sylvestris genome.</title>
        <authorList>
            <person name="Zhang D.-C."/>
            <person name="Albuquerque L."/>
            <person name="Franca L."/>
            <person name="Froufe H.J.C."/>
            <person name="Barroso C."/>
            <person name="Egas C."/>
            <person name="Da Costa M."/>
            <person name="Margesin R."/>
        </authorList>
    </citation>
    <scope>NUCLEOTIDE SEQUENCE [LARGE SCALE GENOMIC DNA]</scope>
    <source>
        <strain evidence="5 6">AM20-91</strain>
    </source>
</reference>
<keyword evidence="6" id="KW-1185">Reference proteome</keyword>
<proteinExistence type="inferred from homology"/>
<dbReference type="PROSITE" id="PS01137">
    <property type="entry name" value="TATD_1"/>
    <property type="match status" value="1"/>
</dbReference>
<comment type="similarity">
    <text evidence="1">Belongs to the metallo-dependent hydrolases superfamily. TatD-type hydrolase family.</text>
</comment>